<comment type="caution">
    <text evidence="19">The sequence shown here is derived from an EMBL/GenBank/DDBJ whole genome shotgun (WGS) entry which is preliminary data.</text>
</comment>
<evidence type="ECO:0000256" key="11">
    <source>
        <dbReference type="ARBA" id="ARBA00022825"/>
    </source>
</evidence>
<evidence type="ECO:0000256" key="7">
    <source>
        <dbReference type="ARBA" id="ARBA00022729"/>
    </source>
</evidence>
<dbReference type="FunFam" id="2.40.10.120:FF:000007">
    <property type="entry name" value="Periplasmic serine endoprotease DegP-like"/>
    <property type="match status" value="1"/>
</dbReference>
<sequence>MHHSLPPAQPQPELEGAPTEIRMPRARRRARTSVLLGAAAIGAIAAAGVVEGLVLPPYNQAVAQTAAAPSQTAVQPSFADVVAKVKPAVVSVRVKVAEDQPTGAGGMSMEEFGLEPGSPMERFFRRFQQDGGTAGPRQRQGMDEDRGEGPRGRPGPRRFGEAQGSGFFISKDGYIVTNNHVVEKGMNVEVITDDGRTLKAKVVGTDPKTDLALLKTVENGPYPTVSFGSAMPRIGDWVIAVGNPFGLGGTVTAGIVSARGRDIGAGPYDDFIQIDAPVNRGNSGGPTFNLAGEVVGINTAIASPSGGSVGIAFAIPSETAQKIVADIRDHGGVHRGFLGVQIQPVTADIADGIGLSKPEGALVAKVDPDTPAGRAGVKTGDAITALNGKGVKDARELSREVAGLEPGSTVTLTVWRDGKSQELSVKLGKLPGEKTASRSDDKGADVGKLGLSLAPADSVGGAAAKGVVVVGVEPGSPAEEKGLKPGDVIAEVAGKAVETPQDVKSAIAQSRKDGKKAVLMRLESQKGSRFLAIQVPTA</sequence>
<evidence type="ECO:0000256" key="17">
    <source>
        <dbReference type="SAM" id="Phobius"/>
    </source>
</evidence>
<dbReference type="InterPro" id="IPR009003">
    <property type="entry name" value="Peptidase_S1_PA"/>
</dbReference>
<feature type="compositionally biased region" description="Basic and acidic residues" evidence="16">
    <location>
        <begin position="140"/>
        <end position="151"/>
    </location>
</feature>
<keyword evidence="6" id="KW-0645">Protease</keyword>
<reference evidence="19" key="1">
    <citation type="journal article" date="2014" name="Int. J. Syst. Evol. Microbiol.">
        <title>Complete genome sequence of Corynebacterium casei LMG S-19264T (=DSM 44701T), isolated from a smear-ripened cheese.</title>
        <authorList>
            <consortium name="US DOE Joint Genome Institute (JGI-PGF)"/>
            <person name="Walter F."/>
            <person name="Albersmeier A."/>
            <person name="Kalinowski J."/>
            <person name="Ruckert C."/>
        </authorList>
    </citation>
    <scope>NUCLEOTIDE SEQUENCE</scope>
    <source>
        <strain evidence="19">CGMCC 1.12919</strain>
    </source>
</reference>
<dbReference type="InterPro" id="IPR001940">
    <property type="entry name" value="Peptidase_S1C"/>
</dbReference>
<dbReference type="CDD" id="cd10839">
    <property type="entry name" value="cpPDZ1_DegP-like"/>
    <property type="match status" value="1"/>
</dbReference>
<keyword evidence="10" id="KW-0378">Hydrolase</keyword>
<evidence type="ECO:0000313" key="20">
    <source>
        <dbReference type="Proteomes" id="UP000637002"/>
    </source>
</evidence>
<comment type="catalytic activity">
    <reaction evidence="1">
        <text>Acts on substrates that are at least partially unfolded. The cleavage site P1 residue is normally between a pair of hydrophobic residues, such as Val-|-Val.</text>
        <dbReference type="EC" id="3.4.21.107"/>
    </reaction>
</comment>
<evidence type="ECO:0000256" key="10">
    <source>
        <dbReference type="ARBA" id="ARBA00022801"/>
    </source>
</evidence>
<evidence type="ECO:0000256" key="3">
    <source>
        <dbReference type="ARBA" id="ARBA00010541"/>
    </source>
</evidence>
<dbReference type="SMART" id="SM00228">
    <property type="entry name" value="PDZ"/>
    <property type="match status" value="2"/>
</dbReference>
<comment type="similarity">
    <text evidence="3">Belongs to the peptidase S1C family.</text>
</comment>
<keyword evidence="9" id="KW-0574">Periplasm</keyword>
<accession>A0A916XHF3</accession>
<dbReference type="AlphaFoldDB" id="A0A916XHF3"/>
<dbReference type="NCBIfam" id="TIGR02037">
    <property type="entry name" value="degP_htrA_DO"/>
    <property type="match status" value="1"/>
</dbReference>
<keyword evidence="12" id="KW-0346">Stress response</keyword>
<evidence type="ECO:0000256" key="12">
    <source>
        <dbReference type="ARBA" id="ARBA00023016"/>
    </source>
</evidence>
<keyword evidence="20" id="KW-1185">Reference proteome</keyword>
<dbReference type="Proteomes" id="UP000637002">
    <property type="component" value="Unassembled WGS sequence"/>
</dbReference>
<dbReference type="EMBL" id="BMGG01000006">
    <property type="protein sequence ID" value="GGC73551.1"/>
    <property type="molecule type" value="Genomic_DNA"/>
</dbReference>
<feature type="domain" description="PDZ" evidence="18">
    <location>
        <begin position="447"/>
        <end position="498"/>
    </location>
</feature>
<organism evidence="19 20">
    <name type="scientific">Chelatococcus reniformis</name>
    <dbReference type="NCBI Taxonomy" id="1494448"/>
    <lineage>
        <taxon>Bacteria</taxon>
        <taxon>Pseudomonadati</taxon>
        <taxon>Pseudomonadota</taxon>
        <taxon>Alphaproteobacteria</taxon>
        <taxon>Hyphomicrobiales</taxon>
        <taxon>Chelatococcaceae</taxon>
        <taxon>Chelatococcus</taxon>
    </lineage>
</organism>
<dbReference type="Gene3D" id="2.40.10.120">
    <property type="match status" value="1"/>
</dbReference>
<reference evidence="19" key="2">
    <citation type="submission" date="2020-09" db="EMBL/GenBank/DDBJ databases">
        <authorList>
            <person name="Sun Q."/>
            <person name="Zhou Y."/>
        </authorList>
    </citation>
    <scope>NUCLEOTIDE SEQUENCE</scope>
    <source>
        <strain evidence="19">CGMCC 1.12919</strain>
    </source>
</reference>
<keyword evidence="11" id="KW-0720">Serine protease</keyword>
<keyword evidence="17" id="KW-1133">Transmembrane helix</keyword>
<keyword evidence="17" id="KW-0472">Membrane</keyword>
<evidence type="ECO:0000256" key="6">
    <source>
        <dbReference type="ARBA" id="ARBA00022670"/>
    </source>
</evidence>
<evidence type="ECO:0000256" key="9">
    <source>
        <dbReference type="ARBA" id="ARBA00022764"/>
    </source>
</evidence>
<feature type="region of interest" description="Disordered" evidence="16">
    <location>
        <begin position="1"/>
        <end position="22"/>
    </location>
</feature>
<dbReference type="Gene3D" id="2.30.42.10">
    <property type="match status" value="2"/>
</dbReference>
<proteinExistence type="inferred from homology"/>
<feature type="binding site" evidence="15">
    <location>
        <position position="210"/>
    </location>
    <ligand>
        <name>substrate</name>
    </ligand>
</feature>
<evidence type="ECO:0000256" key="4">
    <source>
        <dbReference type="ARBA" id="ARBA00013035"/>
    </source>
</evidence>
<evidence type="ECO:0000256" key="2">
    <source>
        <dbReference type="ARBA" id="ARBA00004418"/>
    </source>
</evidence>
<comment type="subcellular location">
    <subcellularLocation>
        <location evidence="2">Periplasm</location>
    </subcellularLocation>
</comment>
<feature type="active site" description="Charge relay system" evidence="14">
    <location>
        <position position="210"/>
    </location>
</feature>
<dbReference type="InterPro" id="IPR041489">
    <property type="entry name" value="PDZ_6"/>
</dbReference>
<evidence type="ECO:0000256" key="13">
    <source>
        <dbReference type="ARBA" id="ARBA00032850"/>
    </source>
</evidence>
<dbReference type="PROSITE" id="PS50106">
    <property type="entry name" value="PDZ"/>
    <property type="match status" value="2"/>
</dbReference>
<feature type="region of interest" description="Disordered" evidence="16">
    <location>
        <begin position="130"/>
        <end position="164"/>
    </location>
</feature>
<dbReference type="InterPro" id="IPR001478">
    <property type="entry name" value="PDZ"/>
</dbReference>
<dbReference type="InterPro" id="IPR011782">
    <property type="entry name" value="Pept_S1C_Do"/>
</dbReference>
<feature type="domain" description="PDZ" evidence="18">
    <location>
        <begin position="323"/>
        <end position="418"/>
    </location>
</feature>
<dbReference type="Pfam" id="PF13365">
    <property type="entry name" value="Trypsin_2"/>
    <property type="match status" value="1"/>
</dbReference>
<keyword evidence="8" id="KW-0677">Repeat</keyword>
<evidence type="ECO:0000256" key="1">
    <source>
        <dbReference type="ARBA" id="ARBA00001772"/>
    </source>
</evidence>
<evidence type="ECO:0000259" key="18">
    <source>
        <dbReference type="PROSITE" id="PS50106"/>
    </source>
</evidence>
<dbReference type="PRINTS" id="PR00834">
    <property type="entry name" value="PROTEASES2C"/>
</dbReference>
<feature type="binding site" evidence="15">
    <location>
        <position position="180"/>
    </location>
    <ligand>
        <name>substrate</name>
    </ligand>
</feature>
<evidence type="ECO:0000256" key="14">
    <source>
        <dbReference type="PIRSR" id="PIRSR611782-1"/>
    </source>
</evidence>
<feature type="transmembrane region" description="Helical" evidence="17">
    <location>
        <begin position="32"/>
        <end position="55"/>
    </location>
</feature>
<dbReference type="InterPro" id="IPR036034">
    <property type="entry name" value="PDZ_sf"/>
</dbReference>
<evidence type="ECO:0000256" key="16">
    <source>
        <dbReference type="SAM" id="MobiDB-lite"/>
    </source>
</evidence>
<dbReference type="GO" id="GO:0006508">
    <property type="term" value="P:proteolysis"/>
    <property type="evidence" value="ECO:0007669"/>
    <property type="project" value="UniProtKB-KW"/>
</dbReference>
<dbReference type="EC" id="3.4.21.107" evidence="4"/>
<feature type="binding site" evidence="15">
    <location>
        <begin position="281"/>
        <end position="283"/>
    </location>
    <ligand>
        <name>substrate</name>
    </ligand>
</feature>
<dbReference type="GO" id="GO:0004252">
    <property type="term" value="F:serine-type endopeptidase activity"/>
    <property type="evidence" value="ECO:0007669"/>
    <property type="project" value="InterPro"/>
</dbReference>
<dbReference type="GO" id="GO:0042597">
    <property type="term" value="C:periplasmic space"/>
    <property type="evidence" value="ECO:0007669"/>
    <property type="project" value="UniProtKB-SubCell"/>
</dbReference>
<keyword evidence="17" id="KW-0812">Transmembrane</keyword>
<feature type="active site" description="Charge relay system" evidence="14">
    <location>
        <position position="180"/>
    </location>
</feature>
<evidence type="ECO:0000256" key="5">
    <source>
        <dbReference type="ARBA" id="ARBA00013958"/>
    </source>
</evidence>
<dbReference type="PANTHER" id="PTHR22939">
    <property type="entry name" value="SERINE PROTEASE FAMILY S1C HTRA-RELATED"/>
    <property type="match status" value="1"/>
</dbReference>
<dbReference type="Pfam" id="PF17820">
    <property type="entry name" value="PDZ_6"/>
    <property type="match status" value="1"/>
</dbReference>
<keyword evidence="7" id="KW-0732">Signal</keyword>
<evidence type="ECO:0000256" key="8">
    <source>
        <dbReference type="ARBA" id="ARBA00022737"/>
    </source>
</evidence>
<evidence type="ECO:0000313" key="19">
    <source>
        <dbReference type="EMBL" id="GGC73551.1"/>
    </source>
</evidence>
<dbReference type="PANTHER" id="PTHR22939:SF130">
    <property type="entry name" value="PERIPLASMIC SERINE ENDOPROTEASE DEGP-LIKE-RELATED"/>
    <property type="match status" value="1"/>
</dbReference>
<dbReference type="Pfam" id="PF13180">
    <property type="entry name" value="PDZ_2"/>
    <property type="match status" value="1"/>
</dbReference>
<evidence type="ECO:0000256" key="15">
    <source>
        <dbReference type="PIRSR" id="PIRSR611782-2"/>
    </source>
</evidence>
<dbReference type="SUPFAM" id="SSF50494">
    <property type="entry name" value="Trypsin-like serine proteases"/>
    <property type="match status" value="1"/>
</dbReference>
<name>A0A916XHF3_9HYPH</name>
<feature type="active site" description="Charge relay system" evidence="14">
    <location>
        <position position="283"/>
    </location>
</feature>
<protein>
    <recommendedName>
        <fullName evidence="5">Probable periplasmic serine endoprotease DegP-like</fullName>
        <ecNumber evidence="4">3.4.21.107</ecNumber>
    </recommendedName>
    <alternativeName>
        <fullName evidence="13">Protease Do</fullName>
    </alternativeName>
</protein>
<dbReference type="SUPFAM" id="SSF50156">
    <property type="entry name" value="PDZ domain-like"/>
    <property type="match status" value="2"/>
</dbReference>
<gene>
    <name evidence="19" type="ORF">GCM10010994_34920</name>
</gene>